<evidence type="ECO:0000259" key="9">
    <source>
        <dbReference type="SMART" id="SM00665"/>
    </source>
</evidence>
<keyword evidence="5 7" id="KW-1133">Transmembrane helix</keyword>
<gene>
    <name evidence="10" type="ORF">VTL71DRAFT_14995</name>
</gene>
<feature type="transmembrane region" description="Helical" evidence="7">
    <location>
        <begin position="234"/>
        <end position="254"/>
    </location>
</feature>
<feature type="chain" id="PRO_5045163281" description="Cytochrome b561 domain-containing protein" evidence="8">
    <location>
        <begin position="18"/>
        <end position="374"/>
    </location>
</feature>
<evidence type="ECO:0000313" key="10">
    <source>
        <dbReference type="EMBL" id="KAL2068658.1"/>
    </source>
</evidence>
<name>A0ABR4CFC3_9HELO</name>
<comment type="caution">
    <text evidence="10">The sequence shown here is derived from an EMBL/GenBank/DDBJ whole genome shotgun (WGS) entry which is preliminary data.</text>
</comment>
<dbReference type="InterPro" id="IPR015920">
    <property type="entry name" value="Cellobiose_DH-like_cyt"/>
</dbReference>
<reference evidence="10 11" key="1">
    <citation type="journal article" date="2024" name="Commun. Biol.">
        <title>Comparative genomic analysis of thermophilic fungi reveals convergent evolutionary adaptations and gene losses.</title>
        <authorList>
            <person name="Steindorff A.S."/>
            <person name="Aguilar-Pontes M.V."/>
            <person name="Robinson A.J."/>
            <person name="Andreopoulos B."/>
            <person name="LaButti K."/>
            <person name="Kuo A."/>
            <person name="Mondo S."/>
            <person name="Riley R."/>
            <person name="Otillar R."/>
            <person name="Haridas S."/>
            <person name="Lipzen A."/>
            <person name="Grimwood J."/>
            <person name="Schmutz J."/>
            <person name="Clum A."/>
            <person name="Reid I.D."/>
            <person name="Moisan M.C."/>
            <person name="Butler G."/>
            <person name="Nguyen T.T.M."/>
            <person name="Dewar K."/>
            <person name="Conant G."/>
            <person name="Drula E."/>
            <person name="Henrissat B."/>
            <person name="Hansel C."/>
            <person name="Singer S."/>
            <person name="Hutchinson M.I."/>
            <person name="de Vries R.P."/>
            <person name="Natvig D.O."/>
            <person name="Powell A.J."/>
            <person name="Tsang A."/>
            <person name="Grigoriev I.V."/>
        </authorList>
    </citation>
    <scope>NUCLEOTIDE SEQUENCE [LARGE SCALE GENOMIC DNA]</scope>
    <source>
        <strain evidence="10 11">CBS 494.80</strain>
    </source>
</reference>
<feature type="transmembrane region" description="Helical" evidence="7">
    <location>
        <begin position="308"/>
        <end position="325"/>
    </location>
</feature>
<evidence type="ECO:0000256" key="7">
    <source>
        <dbReference type="SAM" id="Phobius"/>
    </source>
</evidence>
<accession>A0ABR4CFC3</accession>
<dbReference type="Pfam" id="PF16010">
    <property type="entry name" value="CDH-cyt"/>
    <property type="match status" value="1"/>
</dbReference>
<feature type="transmembrane region" description="Helical" evidence="7">
    <location>
        <begin position="197"/>
        <end position="222"/>
    </location>
</feature>
<keyword evidence="8" id="KW-0732">Signal</keyword>
<keyword evidence="11" id="KW-1185">Reference proteome</keyword>
<sequence>MLSHICSLLLFLQFANALQFDVKRSDLQISISLVQNSSSNAVDFHISMVTRFGTNGGWAALGTGHGMAGSLMFMMYTIDAKSPHLTIGTAHGHAQPVSNPELPTVSVVKSLSTVGNSMQLDFVCYGCDQWPGMDVSSDAQQFIWAKRLTHVKSEKILGIHSELGFLQVDLKQAFTDRDMHPPTGATTDKVSKSMSQYAGIIHGAVLGASFMMFYPIGVVIIHGSSFKNAFTYHWILQVSLTATCFLTIGTGVYLSPSGVKFRDYLGMHQMLGGLVCCSLILQILSGYRHHVNFLRTIRKSWWSHGHIWLGRVALTLGVVNTKLGLDYSGLQGRVVMLWWTSLGAYLTCLVYILVRKCRRKNGKGDESAYTLLNV</sequence>
<dbReference type="InterPro" id="IPR006593">
    <property type="entry name" value="Cyt_b561/ferric_Rdtase_TM"/>
</dbReference>
<dbReference type="Proteomes" id="UP001595075">
    <property type="component" value="Unassembled WGS sequence"/>
</dbReference>
<evidence type="ECO:0000256" key="4">
    <source>
        <dbReference type="ARBA" id="ARBA00022982"/>
    </source>
</evidence>
<feature type="signal peptide" evidence="8">
    <location>
        <begin position="1"/>
        <end position="17"/>
    </location>
</feature>
<comment type="subcellular location">
    <subcellularLocation>
        <location evidence="1">Membrane</location>
    </subcellularLocation>
</comment>
<evidence type="ECO:0000256" key="1">
    <source>
        <dbReference type="ARBA" id="ARBA00004370"/>
    </source>
</evidence>
<evidence type="ECO:0000313" key="11">
    <source>
        <dbReference type="Proteomes" id="UP001595075"/>
    </source>
</evidence>
<protein>
    <recommendedName>
        <fullName evidence="9">Cytochrome b561 domain-containing protein</fullName>
    </recommendedName>
</protein>
<dbReference type="CDD" id="cd09630">
    <property type="entry name" value="CDH_like_cytochrome"/>
    <property type="match status" value="1"/>
</dbReference>
<keyword evidence="6 7" id="KW-0472">Membrane</keyword>
<evidence type="ECO:0000256" key="3">
    <source>
        <dbReference type="ARBA" id="ARBA00022692"/>
    </source>
</evidence>
<feature type="domain" description="Cytochrome b561" evidence="9">
    <location>
        <begin position="201"/>
        <end position="325"/>
    </location>
</feature>
<dbReference type="SMART" id="SM00665">
    <property type="entry name" value="B561"/>
    <property type="match status" value="1"/>
</dbReference>
<feature type="transmembrane region" description="Helical" evidence="7">
    <location>
        <begin position="266"/>
        <end position="287"/>
    </location>
</feature>
<dbReference type="Gene3D" id="2.60.40.1210">
    <property type="entry name" value="Cellobiose dehydrogenase, cytochrome domain"/>
    <property type="match status" value="1"/>
</dbReference>
<evidence type="ECO:0000256" key="2">
    <source>
        <dbReference type="ARBA" id="ARBA00022448"/>
    </source>
</evidence>
<dbReference type="PANTHER" id="PTHR47797:SF3">
    <property type="entry name" value="CYTOCHROME B561 DOMAIN-CONTAINING PROTEIN"/>
    <property type="match status" value="1"/>
</dbReference>
<organism evidence="10 11">
    <name type="scientific">Oculimacula yallundae</name>
    <dbReference type="NCBI Taxonomy" id="86028"/>
    <lineage>
        <taxon>Eukaryota</taxon>
        <taxon>Fungi</taxon>
        <taxon>Dikarya</taxon>
        <taxon>Ascomycota</taxon>
        <taxon>Pezizomycotina</taxon>
        <taxon>Leotiomycetes</taxon>
        <taxon>Helotiales</taxon>
        <taxon>Ploettnerulaceae</taxon>
        <taxon>Oculimacula</taxon>
    </lineage>
</organism>
<proteinExistence type="predicted"/>
<evidence type="ECO:0000256" key="5">
    <source>
        <dbReference type="ARBA" id="ARBA00022989"/>
    </source>
</evidence>
<dbReference type="SUPFAM" id="SSF49344">
    <property type="entry name" value="CBD9-like"/>
    <property type="match status" value="1"/>
</dbReference>
<evidence type="ECO:0000256" key="6">
    <source>
        <dbReference type="ARBA" id="ARBA00023136"/>
    </source>
</evidence>
<dbReference type="EMBL" id="JAZHXI010000008">
    <property type="protein sequence ID" value="KAL2068658.1"/>
    <property type="molecule type" value="Genomic_DNA"/>
</dbReference>
<evidence type="ECO:0000256" key="8">
    <source>
        <dbReference type="SAM" id="SignalP"/>
    </source>
</evidence>
<keyword evidence="3 7" id="KW-0812">Transmembrane</keyword>
<keyword evidence="2" id="KW-0813">Transport</keyword>
<dbReference type="PANTHER" id="PTHR47797">
    <property type="entry name" value="DEHYDROGENASE, PUTATIVE (AFU_ORTHOLOGUE AFUA_8G05805)-RELATED"/>
    <property type="match status" value="1"/>
</dbReference>
<dbReference type="CDD" id="cd08760">
    <property type="entry name" value="Cyt_b561_FRRS1_like"/>
    <property type="match status" value="1"/>
</dbReference>
<feature type="transmembrane region" description="Helical" evidence="7">
    <location>
        <begin position="337"/>
        <end position="354"/>
    </location>
</feature>
<keyword evidence="4" id="KW-0249">Electron transport</keyword>